<evidence type="ECO:0000313" key="1">
    <source>
        <dbReference type="EMBL" id="KAJ9061302.1"/>
    </source>
</evidence>
<name>A0ACC2SG74_9FUNG</name>
<proteinExistence type="predicted"/>
<dbReference type="EMBL" id="QTSX02005079">
    <property type="protein sequence ID" value="KAJ9061302.1"/>
    <property type="molecule type" value="Genomic_DNA"/>
</dbReference>
<accession>A0ACC2SG74</accession>
<evidence type="ECO:0000313" key="2">
    <source>
        <dbReference type="Proteomes" id="UP001165960"/>
    </source>
</evidence>
<comment type="caution">
    <text evidence="1">The sequence shown here is derived from an EMBL/GenBank/DDBJ whole genome shotgun (WGS) entry which is preliminary data.</text>
</comment>
<reference evidence="1" key="1">
    <citation type="submission" date="2022-04" db="EMBL/GenBank/DDBJ databases">
        <title>Genome of the entomopathogenic fungus Entomophthora muscae.</title>
        <authorList>
            <person name="Elya C."/>
            <person name="Lovett B.R."/>
            <person name="Lee E."/>
            <person name="Macias A.M."/>
            <person name="Hajek A.E."/>
            <person name="De Bivort B.L."/>
            <person name="Kasson M.T."/>
            <person name="De Fine Licht H.H."/>
            <person name="Stajich J.E."/>
        </authorList>
    </citation>
    <scope>NUCLEOTIDE SEQUENCE</scope>
    <source>
        <strain evidence="1">Berkeley</strain>
    </source>
</reference>
<sequence length="338" mass="37495">MFRGFVQDEDEAGEYSNLPFGFGGFGMPVYGSGNNFSESYRCFPVDELPGSSRINVNFGGKIMLPPSALVKLSNLNITYPMLFELKAENEKFTHAGVLEFIAEEGRVYIPRWMMASLAIEKGAIIEVTNTELKLGKFVRIQPQSPDFLDITDPKAVLENAFRNFSCLTKEEIITISYNDQLYDILVMEIKPEGRGISIIETDLEVDFAEPKGYIEPPRPSSSTRNQPSTAKLEALEKVEDVVTNIFSGSGQKLTNRVPNRAGPSSIHSASEPENSITSSKKEPPVIPLNLPFGRLFFGYRIIPPPNEISEVTQETEQPSTSAFQGPGNSLNSRKKPEK</sequence>
<protein>
    <submittedName>
        <fullName evidence="1">Ubiquitin fusion degradation protein</fullName>
    </submittedName>
</protein>
<dbReference type="Proteomes" id="UP001165960">
    <property type="component" value="Unassembled WGS sequence"/>
</dbReference>
<keyword evidence="2" id="KW-1185">Reference proteome</keyword>
<gene>
    <name evidence="1" type="primary">UFD1</name>
    <name evidence="1" type="ORF">DSO57_1021975</name>
</gene>
<organism evidence="1 2">
    <name type="scientific">Entomophthora muscae</name>
    <dbReference type="NCBI Taxonomy" id="34485"/>
    <lineage>
        <taxon>Eukaryota</taxon>
        <taxon>Fungi</taxon>
        <taxon>Fungi incertae sedis</taxon>
        <taxon>Zoopagomycota</taxon>
        <taxon>Entomophthoromycotina</taxon>
        <taxon>Entomophthoromycetes</taxon>
        <taxon>Entomophthorales</taxon>
        <taxon>Entomophthoraceae</taxon>
        <taxon>Entomophthora</taxon>
    </lineage>
</organism>